<dbReference type="EMBL" id="RCNU01000008">
    <property type="protein sequence ID" value="RWQ93863.1"/>
    <property type="molecule type" value="Genomic_DNA"/>
</dbReference>
<organism evidence="2 3">
    <name type="scientific">Byssochlamys spectabilis</name>
    <name type="common">Paecilomyces variotii</name>
    <dbReference type="NCBI Taxonomy" id="264951"/>
    <lineage>
        <taxon>Eukaryota</taxon>
        <taxon>Fungi</taxon>
        <taxon>Dikarya</taxon>
        <taxon>Ascomycota</taxon>
        <taxon>Pezizomycotina</taxon>
        <taxon>Eurotiomycetes</taxon>
        <taxon>Eurotiomycetidae</taxon>
        <taxon>Eurotiales</taxon>
        <taxon>Thermoascaceae</taxon>
        <taxon>Paecilomyces</taxon>
    </lineage>
</organism>
<reference evidence="2 3" key="1">
    <citation type="journal article" date="2018" name="Front. Microbiol.">
        <title>Genomic and genetic insights into a cosmopolitan fungus, Paecilomyces variotii (Eurotiales).</title>
        <authorList>
            <person name="Urquhart A.S."/>
            <person name="Mondo S.J."/>
            <person name="Makela M.R."/>
            <person name="Hane J.K."/>
            <person name="Wiebenga A."/>
            <person name="He G."/>
            <person name="Mihaltcheva S."/>
            <person name="Pangilinan J."/>
            <person name="Lipzen A."/>
            <person name="Barry K."/>
            <person name="de Vries R.P."/>
            <person name="Grigoriev I.V."/>
            <person name="Idnurm A."/>
        </authorList>
    </citation>
    <scope>NUCLEOTIDE SEQUENCE [LARGE SCALE GENOMIC DNA]</scope>
    <source>
        <strain evidence="2 3">CBS 101075</strain>
    </source>
</reference>
<evidence type="ECO:0000256" key="1">
    <source>
        <dbReference type="SAM" id="SignalP"/>
    </source>
</evidence>
<accession>A0A443HPV0</accession>
<evidence type="ECO:0000313" key="3">
    <source>
        <dbReference type="Proteomes" id="UP000283841"/>
    </source>
</evidence>
<proteinExistence type="predicted"/>
<evidence type="ECO:0000313" key="2">
    <source>
        <dbReference type="EMBL" id="RWQ93863.1"/>
    </source>
</evidence>
<feature type="signal peptide" evidence="1">
    <location>
        <begin position="1"/>
        <end position="15"/>
    </location>
</feature>
<keyword evidence="3" id="KW-1185">Reference proteome</keyword>
<sequence length="134" mass="15367">MFLGINSFLWIIAFGKHFIAYPISQNKMIGFVTTKWEYGYIPGPQSKISSVQTLQISITSRIGWAYTKQSGFLQRKCNKTSRQAGELYETQAPELKCLSYEEYLLIVEQLFANRMGWTCGENMDQICGKARESL</sequence>
<gene>
    <name evidence="2" type="ORF">C8Q69DRAFT_307150</name>
</gene>
<dbReference type="RefSeq" id="XP_028483508.1">
    <property type="nucleotide sequence ID" value="XM_028627217.1"/>
</dbReference>
<protein>
    <submittedName>
        <fullName evidence="2">Uncharacterized protein</fullName>
    </submittedName>
</protein>
<comment type="caution">
    <text evidence="2">The sequence shown here is derived from an EMBL/GenBank/DDBJ whole genome shotgun (WGS) entry which is preliminary data.</text>
</comment>
<dbReference type="VEuPathDB" id="FungiDB:C8Q69DRAFT_307150"/>
<dbReference type="AlphaFoldDB" id="A0A443HPV0"/>
<name>A0A443HPV0_BYSSP</name>
<dbReference type="GeneID" id="39596494"/>
<dbReference type="Proteomes" id="UP000283841">
    <property type="component" value="Unassembled WGS sequence"/>
</dbReference>
<keyword evidence="1" id="KW-0732">Signal</keyword>
<feature type="chain" id="PRO_5019111005" evidence="1">
    <location>
        <begin position="16"/>
        <end position="134"/>
    </location>
</feature>